<evidence type="ECO:0000256" key="9">
    <source>
        <dbReference type="ARBA" id="ARBA00023136"/>
    </source>
</evidence>
<feature type="non-terminal residue" evidence="10">
    <location>
        <position position="484"/>
    </location>
</feature>
<evidence type="ECO:0000256" key="4">
    <source>
        <dbReference type="ARBA" id="ARBA00022692"/>
    </source>
</evidence>
<dbReference type="GO" id="GO:0004497">
    <property type="term" value="F:monooxygenase activity"/>
    <property type="evidence" value="ECO:0007669"/>
    <property type="project" value="InterPro"/>
</dbReference>
<keyword evidence="9" id="KW-0472">Membrane</keyword>
<evidence type="ECO:0000313" key="10">
    <source>
        <dbReference type="EMBL" id="JAT49068.1"/>
    </source>
</evidence>
<evidence type="ECO:0000256" key="3">
    <source>
        <dbReference type="ARBA" id="ARBA00022617"/>
    </source>
</evidence>
<feature type="non-terminal residue" evidence="10">
    <location>
        <position position="1"/>
    </location>
</feature>
<dbReference type="GO" id="GO:0005506">
    <property type="term" value="F:iron ion binding"/>
    <property type="evidence" value="ECO:0007669"/>
    <property type="project" value="InterPro"/>
</dbReference>
<evidence type="ECO:0000256" key="6">
    <source>
        <dbReference type="ARBA" id="ARBA00022989"/>
    </source>
</evidence>
<comment type="similarity">
    <text evidence="2">Belongs to the cytochrome P450 family.</text>
</comment>
<name>A0A1D1Y362_9ARAE</name>
<keyword evidence="5" id="KW-0479">Metal-binding</keyword>
<dbReference type="PANTHER" id="PTHR47947">
    <property type="entry name" value="CYTOCHROME P450 82C3-RELATED"/>
    <property type="match status" value="1"/>
</dbReference>
<dbReference type="AlphaFoldDB" id="A0A1D1Y362"/>
<gene>
    <name evidence="10" type="primary">CYP81E1_1</name>
    <name evidence="10" type="ORF">g.84362</name>
</gene>
<dbReference type="InterPro" id="IPR036396">
    <property type="entry name" value="Cyt_P450_sf"/>
</dbReference>
<reference evidence="10" key="1">
    <citation type="submission" date="2015-07" db="EMBL/GenBank/DDBJ databases">
        <title>Transcriptome Assembly of Anthurium amnicola.</title>
        <authorList>
            <person name="Suzuki J."/>
        </authorList>
    </citation>
    <scope>NUCLEOTIDE SEQUENCE</scope>
</reference>
<comment type="subcellular location">
    <subcellularLocation>
        <location evidence="1">Membrane</location>
        <topology evidence="1">Single-pass membrane protein</topology>
    </subcellularLocation>
</comment>
<keyword evidence="4" id="KW-0812">Transmembrane</keyword>
<dbReference type="EMBL" id="GDJX01018868">
    <property type="protein sequence ID" value="JAT49068.1"/>
    <property type="molecule type" value="Transcribed_RNA"/>
</dbReference>
<dbReference type="SUPFAM" id="SSF48264">
    <property type="entry name" value="Cytochrome P450"/>
    <property type="match status" value="1"/>
</dbReference>
<dbReference type="InterPro" id="IPR001128">
    <property type="entry name" value="Cyt_P450"/>
</dbReference>
<dbReference type="InterPro" id="IPR050651">
    <property type="entry name" value="Plant_Cytochrome_P450_Monoox"/>
</dbReference>
<dbReference type="Gene3D" id="1.10.630.10">
    <property type="entry name" value="Cytochrome P450"/>
    <property type="match status" value="1"/>
</dbReference>
<keyword evidence="8" id="KW-0408">Iron</keyword>
<evidence type="ECO:0000256" key="5">
    <source>
        <dbReference type="ARBA" id="ARBA00022723"/>
    </source>
</evidence>
<dbReference type="GO" id="GO:0020037">
    <property type="term" value="F:heme binding"/>
    <property type="evidence" value="ECO:0007669"/>
    <property type="project" value="InterPro"/>
</dbReference>
<dbReference type="GO" id="GO:0016020">
    <property type="term" value="C:membrane"/>
    <property type="evidence" value="ECO:0007669"/>
    <property type="project" value="UniProtKB-SubCell"/>
</dbReference>
<proteinExistence type="inferred from homology"/>
<keyword evidence="6" id="KW-1133">Transmembrane helix</keyword>
<evidence type="ECO:0000256" key="7">
    <source>
        <dbReference type="ARBA" id="ARBA00023002"/>
    </source>
</evidence>
<sequence length="484" mass="53789">RLWSLGWTPDRLPTPDKDRSCKHSTFKRAASVVVVVVQSAAMDYALASLFSFAVSSFLFFFLSISRGSSSGKVKKAAAAPPSPPSLPLLGHLHLLKKPLHRTLAELSRRHGPSVLLLRLGARRALVVSSAAAAEECLAANDVAFANRPRLMASALLSYNSTTLGTAPYGHLWRDLRRVAAVKMFSRHRLRDFSGLREREVRSLVKGLFLSSSHPGAGARTVELRRGLLGLAFNVMMGMMAGKRYYYYNGEKDEEEEARRFREMVAESFNVMGLSNVGDFLPWLRWLDLQGVKGRMVRLRDTIDAFLQTLVEELRMKRRKERAGGGGEEDGKRTAVEVLLSLQESDPDFYTDDIIKGFIVSLLSNGSDSTVVTTEWAMSLLLNHPEAMRTLRAELDEEVEPGGGGRMVEEKDLPRLPFLHAVVQETLRLYPAVPFLVPHESSSDCTVGGFHVPGGTMLLVNAWAIHRDPALWGDDAGEFRPERFL</sequence>
<evidence type="ECO:0000256" key="8">
    <source>
        <dbReference type="ARBA" id="ARBA00023004"/>
    </source>
</evidence>
<dbReference type="PRINTS" id="PR00463">
    <property type="entry name" value="EP450I"/>
</dbReference>
<keyword evidence="3" id="KW-0349">Heme</keyword>
<dbReference type="FunFam" id="1.10.630.10:FF:000026">
    <property type="entry name" value="Cytochrome P450 82C4"/>
    <property type="match status" value="1"/>
</dbReference>
<dbReference type="InterPro" id="IPR002401">
    <property type="entry name" value="Cyt_P450_E_grp-I"/>
</dbReference>
<evidence type="ECO:0000256" key="1">
    <source>
        <dbReference type="ARBA" id="ARBA00004167"/>
    </source>
</evidence>
<dbReference type="Pfam" id="PF00067">
    <property type="entry name" value="p450"/>
    <property type="match status" value="1"/>
</dbReference>
<keyword evidence="7" id="KW-0560">Oxidoreductase</keyword>
<organism evidence="10">
    <name type="scientific">Anthurium amnicola</name>
    <dbReference type="NCBI Taxonomy" id="1678845"/>
    <lineage>
        <taxon>Eukaryota</taxon>
        <taxon>Viridiplantae</taxon>
        <taxon>Streptophyta</taxon>
        <taxon>Embryophyta</taxon>
        <taxon>Tracheophyta</taxon>
        <taxon>Spermatophyta</taxon>
        <taxon>Magnoliopsida</taxon>
        <taxon>Liliopsida</taxon>
        <taxon>Araceae</taxon>
        <taxon>Pothoideae</taxon>
        <taxon>Potheae</taxon>
        <taxon>Anthurium</taxon>
    </lineage>
</organism>
<dbReference type="GO" id="GO:0016705">
    <property type="term" value="F:oxidoreductase activity, acting on paired donors, with incorporation or reduction of molecular oxygen"/>
    <property type="evidence" value="ECO:0007669"/>
    <property type="project" value="InterPro"/>
</dbReference>
<dbReference type="PANTHER" id="PTHR47947:SF62">
    <property type="entry name" value="CYTOCHROME P450, FAMILY 81, SUBFAMILY D, POLYPEPTIDE 5"/>
    <property type="match status" value="1"/>
</dbReference>
<evidence type="ECO:0000256" key="2">
    <source>
        <dbReference type="ARBA" id="ARBA00010617"/>
    </source>
</evidence>
<protein>
    <submittedName>
        <fullName evidence="10">Isoflavone 2'-hydroxylase</fullName>
    </submittedName>
</protein>
<accession>A0A1D1Y362</accession>